<dbReference type="InterPro" id="IPR002711">
    <property type="entry name" value="HNH"/>
</dbReference>
<dbReference type="GO" id="GO:0003676">
    <property type="term" value="F:nucleic acid binding"/>
    <property type="evidence" value="ECO:0007669"/>
    <property type="project" value="InterPro"/>
</dbReference>
<evidence type="ECO:0000313" key="3">
    <source>
        <dbReference type="Proteomes" id="UP000596329"/>
    </source>
</evidence>
<sequence length="248" mass="28706">MATELSKDQFIEILLDNEITKPADLSVFQAIYSFDKHKAYASQVGQLLGNKGKMPGSPVNLQIGRIAKRIATKHDISFTVRQNQKFKFWDIFFKGWEEGRFWVWQLKPNLIEALEEINLTGEIQYSDEIPSGYTEKLFEGAKRTITVNSYERNSQARKICIQNFGTSCFVCNFDFEKEYGEVGRGFIHVHHLTPLAEIGESYEIDPTTDLRPVCPNCHSMLHREKEIITIEELKKHYKEASGRTKTYR</sequence>
<dbReference type="EMBL" id="CP059075">
    <property type="protein sequence ID" value="QRE04557.1"/>
    <property type="molecule type" value="Genomic_DNA"/>
</dbReference>
<proteinExistence type="predicted"/>
<dbReference type="Pfam" id="PF01844">
    <property type="entry name" value="HNH"/>
    <property type="match status" value="1"/>
</dbReference>
<evidence type="ECO:0000259" key="1">
    <source>
        <dbReference type="Pfam" id="PF01844"/>
    </source>
</evidence>
<dbReference type="AlphaFoldDB" id="A0A7U2NHH0"/>
<dbReference type="Gene3D" id="1.10.30.50">
    <property type="match status" value="1"/>
</dbReference>
<accession>A0A7U2NHH0</accession>
<dbReference type="RefSeq" id="WP_063742553.1">
    <property type="nucleotide sequence ID" value="NZ_CP059075.1"/>
</dbReference>
<feature type="domain" description="HNH" evidence="1">
    <location>
        <begin position="168"/>
        <end position="224"/>
    </location>
</feature>
<reference evidence="2 3" key="1">
    <citation type="submission" date="2020-07" db="EMBL/GenBank/DDBJ databases">
        <title>Genomic characterization of Flavobacterium psychrophilum strains.</title>
        <authorList>
            <person name="Castillo D."/>
            <person name="Jorgensen J."/>
            <person name="Middelboe M."/>
        </authorList>
    </citation>
    <scope>NUCLEOTIDE SEQUENCE [LARGE SCALE GENOMIC DNA]</scope>
    <source>
        <strain evidence="2 3">FPS-R7</strain>
    </source>
</reference>
<organism evidence="2 3">
    <name type="scientific">Flavobacterium psychrophilum</name>
    <dbReference type="NCBI Taxonomy" id="96345"/>
    <lineage>
        <taxon>Bacteria</taxon>
        <taxon>Pseudomonadati</taxon>
        <taxon>Bacteroidota</taxon>
        <taxon>Flavobacteriia</taxon>
        <taxon>Flavobacteriales</taxon>
        <taxon>Flavobacteriaceae</taxon>
        <taxon>Flavobacterium</taxon>
    </lineage>
</organism>
<protein>
    <submittedName>
        <fullName evidence="2">HNH endonuclease</fullName>
    </submittedName>
</protein>
<keyword evidence="2" id="KW-0378">Hydrolase</keyword>
<name>A0A7U2NHH0_FLAPS</name>
<dbReference type="Proteomes" id="UP000596329">
    <property type="component" value="Chromosome"/>
</dbReference>
<dbReference type="GO" id="GO:0004519">
    <property type="term" value="F:endonuclease activity"/>
    <property type="evidence" value="ECO:0007669"/>
    <property type="project" value="UniProtKB-KW"/>
</dbReference>
<gene>
    <name evidence="2" type="ORF">H0H26_02860</name>
</gene>
<keyword evidence="2" id="KW-0540">Nuclease</keyword>
<dbReference type="GO" id="GO:0008270">
    <property type="term" value="F:zinc ion binding"/>
    <property type="evidence" value="ECO:0007669"/>
    <property type="project" value="InterPro"/>
</dbReference>
<evidence type="ECO:0000313" key="2">
    <source>
        <dbReference type="EMBL" id="QRE04557.1"/>
    </source>
</evidence>
<dbReference type="InterPro" id="IPR003615">
    <property type="entry name" value="HNH_nuc"/>
</dbReference>
<dbReference type="CDD" id="cd00085">
    <property type="entry name" value="HNHc"/>
    <property type="match status" value="1"/>
</dbReference>
<keyword evidence="2" id="KW-0255">Endonuclease</keyword>